<accession>A0A382AY55</accession>
<dbReference type="AlphaFoldDB" id="A0A382AY55"/>
<keyword evidence="3" id="KW-0808">Transferase</keyword>
<evidence type="ECO:0000313" key="5">
    <source>
        <dbReference type="EMBL" id="SVB05992.1"/>
    </source>
</evidence>
<reference evidence="5" key="1">
    <citation type="submission" date="2018-05" db="EMBL/GenBank/DDBJ databases">
        <authorList>
            <person name="Lanie J.A."/>
            <person name="Ng W.-L."/>
            <person name="Kazmierczak K.M."/>
            <person name="Andrzejewski T.M."/>
            <person name="Davidsen T.M."/>
            <person name="Wayne K.J."/>
            <person name="Tettelin H."/>
            <person name="Glass J.I."/>
            <person name="Rusch D."/>
            <person name="Podicherti R."/>
            <person name="Tsui H.-C.T."/>
            <person name="Winkler M.E."/>
        </authorList>
    </citation>
    <scope>NUCLEOTIDE SEQUENCE</scope>
</reference>
<dbReference type="GO" id="GO:0035243">
    <property type="term" value="F:protein-arginine omega-N symmetric methyltransferase activity"/>
    <property type="evidence" value="ECO:0007669"/>
    <property type="project" value="TreeGrafter"/>
</dbReference>
<organism evidence="5">
    <name type="scientific">marine metagenome</name>
    <dbReference type="NCBI Taxonomy" id="408172"/>
    <lineage>
        <taxon>unclassified sequences</taxon>
        <taxon>metagenomes</taxon>
        <taxon>ecological metagenomes</taxon>
    </lineage>
</organism>
<dbReference type="InterPro" id="IPR003788">
    <property type="entry name" value="NDUFAF7"/>
</dbReference>
<dbReference type="Pfam" id="PF02636">
    <property type="entry name" value="Methyltransf_28"/>
    <property type="match status" value="1"/>
</dbReference>
<evidence type="ECO:0000256" key="3">
    <source>
        <dbReference type="ARBA" id="ARBA00022679"/>
    </source>
</evidence>
<protein>
    <recommendedName>
        <fullName evidence="6">SAM-dependent methyltransferase</fullName>
    </recommendedName>
</protein>
<dbReference type="PANTHER" id="PTHR12049:SF7">
    <property type="entry name" value="PROTEIN ARGININE METHYLTRANSFERASE NDUFAF7, MITOCHONDRIAL"/>
    <property type="match status" value="1"/>
</dbReference>
<dbReference type="SUPFAM" id="SSF53335">
    <property type="entry name" value="S-adenosyl-L-methionine-dependent methyltransferases"/>
    <property type="match status" value="1"/>
</dbReference>
<proteinExistence type="predicted"/>
<dbReference type="InterPro" id="IPR038375">
    <property type="entry name" value="NDUFAF7_sf"/>
</dbReference>
<sequence>MLANDLKNRIKKSGPLSFSEFVESCLYDSNDGFYTKGGRAGRRGDFLTSPEVGPFFGFLIANWLDETWRNLNKPKNFQVIEVGAGSGTLARAIIDAKPKCLENGIYTMVERSQKLREEQPTSDKLISIANIPEVPLVGAVIANELLDNLPFDLLEGNGKCWKEVRIGLMDDQFVETLIGERKEPVGVFPLKGARIPIQTQANKWVESILEMIVAGSLLVIDYGSTTQEMSQRDQDSWLRTFRNHSRGNDPLDNVGNQDLTVEVAIDQLPEGALISNQKDFLKNQGIDNLVEEGRQVWKEFSSVGDLKAVKARSRVTEAEALLDPLGLGGFFVLEWHLPFSD</sequence>
<name>A0A382AY55_9ZZZZ</name>
<dbReference type="GO" id="GO:0005739">
    <property type="term" value="C:mitochondrion"/>
    <property type="evidence" value="ECO:0007669"/>
    <property type="project" value="UniProtKB-SubCell"/>
</dbReference>
<keyword evidence="4" id="KW-0496">Mitochondrion</keyword>
<dbReference type="EMBL" id="UINC01027179">
    <property type="protein sequence ID" value="SVB05992.1"/>
    <property type="molecule type" value="Genomic_DNA"/>
</dbReference>
<gene>
    <name evidence="5" type="ORF">METZ01_LOCUS158846</name>
</gene>
<evidence type="ECO:0008006" key="6">
    <source>
        <dbReference type="Google" id="ProtNLM"/>
    </source>
</evidence>
<keyword evidence="2" id="KW-0489">Methyltransferase</keyword>
<dbReference type="PANTHER" id="PTHR12049">
    <property type="entry name" value="PROTEIN ARGININE METHYLTRANSFERASE NDUFAF7, MITOCHONDRIAL"/>
    <property type="match status" value="1"/>
</dbReference>
<comment type="subcellular location">
    <subcellularLocation>
        <location evidence="1">Mitochondrion</location>
    </subcellularLocation>
</comment>
<evidence type="ECO:0000256" key="4">
    <source>
        <dbReference type="ARBA" id="ARBA00023128"/>
    </source>
</evidence>
<evidence type="ECO:0000256" key="1">
    <source>
        <dbReference type="ARBA" id="ARBA00004173"/>
    </source>
</evidence>
<dbReference type="GO" id="GO:0032259">
    <property type="term" value="P:methylation"/>
    <property type="evidence" value="ECO:0007669"/>
    <property type="project" value="UniProtKB-KW"/>
</dbReference>
<dbReference type="InterPro" id="IPR029063">
    <property type="entry name" value="SAM-dependent_MTases_sf"/>
</dbReference>
<evidence type="ECO:0000256" key="2">
    <source>
        <dbReference type="ARBA" id="ARBA00022603"/>
    </source>
</evidence>
<dbReference type="Gene3D" id="3.40.50.12710">
    <property type="match status" value="1"/>
</dbReference>